<proteinExistence type="inferred from homology"/>
<keyword evidence="4" id="KW-1185">Reference proteome</keyword>
<dbReference type="Pfam" id="PF00535">
    <property type="entry name" value="Glycos_transf_2"/>
    <property type="match status" value="1"/>
</dbReference>
<comment type="caution">
    <text evidence="3">The sequence shown here is derived from an EMBL/GenBank/DDBJ whole genome shotgun (WGS) entry which is preliminary data.</text>
</comment>
<reference evidence="3" key="1">
    <citation type="submission" date="2020-09" db="EMBL/GenBank/DDBJ databases">
        <title>A novel bacterium of genus Hazenella, isolated from South China Sea.</title>
        <authorList>
            <person name="Huang H."/>
            <person name="Mo K."/>
            <person name="Hu Y."/>
        </authorList>
    </citation>
    <scope>NUCLEOTIDE SEQUENCE</scope>
    <source>
        <strain evidence="3">IB182357</strain>
    </source>
</reference>
<dbReference type="CDD" id="cd00761">
    <property type="entry name" value="Glyco_tranf_GTA_type"/>
    <property type="match status" value="1"/>
</dbReference>
<dbReference type="RefSeq" id="WP_191140879.1">
    <property type="nucleotide sequence ID" value="NZ_JACXAG020000009.1"/>
</dbReference>
<evidence type="ECO:0000259" key="2">
    <source>
        <dbReference type="Pfam" id="PF00535"/>
    </source>
</evidence>
<protein>
    <submittedName>
        <fullName evidence="3">Glycosyltransferase family 2 protein</fullName>
    </submittedName>
</protein>
<evidence type="ECO:0000313" key="3">
    <source>
        <dbReference type="EMBL" id="MBD1373127.1"/>
    </source>
</evidence>
<feature type="domain" description="Glycosyltransferase 2-like" evidence="2">
    <location>
        <begin position="7"/>
        <end position="134"/>
    </location>
</feature>
<dbReference type="InterPro" id="IPR029044">
    <property type="entry name" value="Nucleotide-diphossugar_trans"/>
</dbReference>
<dbReference type="InterPro" id="IPR001173">
    <property type="entry name" value="Glyco_trans_2-like"/>
</dbReference>
<dbReference type="GO" id="GO:0016758">
    <property type="term" value="F:hexosyltransferase activity"/>
    <property type="evidence" value="ECO:0007669"/>
    <property type="project" value="UniProtKB-ARBA"/>
</dbReference>
<organism evidence="3 4">
    <name type="scientific">Polycladospora coralii</name>
    <dbReference type="NCBI Taxonomy" id="2771432"/>
    <lineage>
        <taxon>Bacteria</taxon>
        <taxon>Bacillati</taxon>
        <taxon>Bacillota</taxon>
        <taxon>Bacilli</taxon>
        <taxon>Bacillales</taxon>
        <taxon>Thermoactinomycetaceae</taxon>
        <taxon>Polycladospora</taxon>
    </lineage>
</organism>
<name>A0A926RUX3_9BACL</name>
<gene>
    <name evidence="3" type="ORF">IC620_12255</name>
</gene>
<dbReference type="PANTHER" id="PTHR22916">
    <property type="entry name" value="GLYCOSYLTRANSFERASE"/>
    <property type="match status" value="1"/>
</dbReference>
<dbReference type="EMBL" id="JACXAH010000018">
    <property type="protein sequence ID" value="MBD1373127.1"/>
    <property type="molecule type" value="Genomic_DNA"/>
</dbReference>
<dbReference type="Proteomes" id="UP000661691">
    <property type="component" value="Unassembled WGS sequence"/>
</dbReference>
<comment type="similarity">
    <text evidence="1">Belongs to the glycosyltransferase 2 family.</text>
</comment>
<dbReference type="SUPFAM" id="SSF53448">
    <property type="entry name" value="Nucleotide-diphospho-sugar transferases"/>
    <property type="match status" value="1"/>
</dbReference>
<dbReference type="AlphaFoldDB" id="A0A926RUX3"/>
<evidence type="ECO:0000256" key="1">
    <source>
        <dbReference type="ARBA" id="ARBA00006739"/>
    </source>
</evidence>
<dbReference type="PANTHER" id="PTHR22916:SF3">
    <property type="entry name" value="UDP-GLCNAC:BETAGAL BETA-1,3-N-ACETYLGLUCOSAMINYLTRANSFERASE-LIKE PROTEIN 1"/>
    <property type="match status" value="1"/>
</dbReference>
<dbReference type="Gene3D" id="3.90.550.10">
    <property type="entry name" value="Spore Coat Polysaccharide Biosynthesis Protein SpsA, Chain A"/>
    <property type="match status" value="1"/>
</dbReference>
<accession>A0A926RUX3</accession>
<evidence type="ECO:0000313" key="4">
    <source>
        <dbReference type="Proteomes" id="UP000661691"/>
    </source>
</evidence>
<sequence>MADPLVSVLIPTFNRPKWFREALNSVLAQTYSNIEIVICDDSTNDDTERLIQKYLREFPQIKYYHNETRLGQFDNDLKLFERAQGEYINYLMDDDLFAPTKIEKMMAYFKNDKEEKLALITSRRHIIDGNGKIQDDIPQTRPVFDRDMVIIGRCFADYMMGAGNCMGEPTTVLFRKKYLKEPFGTFAGRRYRCNVDMATWLNLLLEGDMIYIAEGLSYFRKHPEQQALSDKMLIGGTIDYFHMVLYGLQVGLLQESNYRHLAIERANLTLKYLFYMVPRIAADYPDDITEIMQLKLQLEKNEPVPIKNYNNSEMKQDL</sequence>